<dbReference type="KEGG" id="lmb:C9I47_0865"/>
<dbReference type="InterPro" id="IPR010282">
    <property type="entry name" value="Uncharacterised_HutD/Ves"/>
</dbReference>
<dbReference type="Proteomes" id="UP000249447">
    <property type="component" value="Chromosome"/>
</dbReference>
<dbReference type="OrthoDB" id="9800082at2"/>
<dbReference type="InterPro" id="IPR011051">
    <property type="entry name" value="RmlC_Cupin_sf"/>
</dbReference>
<dbReference type="InterPro" id="IPR014710">
    <property type="entry name" value="RmlC-like_jellyroll"/>
</dbReference>
<keyword evidence="2" id="KW-1185">Reference proteome</keyword>
<dbReference type="EMBL" id="CP029843">
    <property type="protein sequence ID" value="AWV06586.1"/>
    <property type="molecule type" value="Genomic_DNA"/>
</dbReference>
<organism evidence="1 2">
    <name type="scientific">Marilutibacter maris</name>
    <dbReference type="NCBI Taxonomy" id="1605891"/>
    <lineage>
        <taxon>Bacteria</taxon>
        <taxon>Pseudomonadati</taxon>
        <taxon>Pseudomonadota</taxon>
        <taxon>Gammaproteobacteria</taxon>
        <taxon>Lysobacterales</taxon>
        <taxon>Lysobacteraceae</taxon>
        <taxon>Marilutibacter</taxon>
    </lineage>
</organism>
<dbReference type="RefSeq" id="WP_111265745.1">
    <property type="nucleotide sequence ID" value="NZ_CP029843.1"/>
</dbReference>
<reference evidence="1 2" key="1">
    <citation type="submission" date="2018-05" db="EMBL/GenBank/DDBJ databases">
        <title>The complete genome of Lysobacter maris HZ9B, a marine bacterium antagonistic against terrestrial plant pathogens.</title>
        <authorList>
            <person name="Zhang X.-Q."/>
        </authorList>
    </citation>
    <scope>NUCLEOTIDE SEQUENCE [LARGE SCALE GENOMIC DNA]</scope>
    <source>
        <strain evidence="1 2">HZ9B</strain>
    </source>
</reference>
<dbReference type="PANTHER" id="PTHR37943:SF1">
    <property type="entry name" value="PROTEIN VES"/>
    <property type="match status" value="1"/>
</dbReference>
<accession>A0A2U9T1U6</accession>
<evidence type="ECO:0000313" key="2">
    <source>
        <dbReference type="Proteomes" id="UP000249447"/>
    </source>
</evidence>
<evidence type="ECO:0008006" key="3">
    <source>
        <dbReference type="Google" id="ProtNLM"/>
    </source>
</evidence>
<dbReference type="Gene3D" id="2.60.120.10">
    <property type="entry name" value="Jelly Rolls"/>
    <property type="match status" value="1"/>
</dbReference>
<sequence length="210" mass="23381">MDSASVIGNIARVIPSFAYDRIRWRNGLGWTREVAQGRLESASPVAEALPSDAWDWRLSIAEIDAEAPFSRFDGIEREQMLLSGEGLRLHGDGIEQELRPPHQRWRFRGEDALVGSPLDGRVEVANLMWRRERVDTTSWHRPLVGPMVIFIEPGSTWLVHLIAGQGMFADASGLGRIEAGDTAVLPAGATRLRHVLEGGGEAWLMRLQPR</sequence>
<dbReference type="SUPFAM" id="SSF51182">
    <property type="entry name" value="RmlC-like cupins"/>
    <property type="match status" value="1"/>
</dbReference>
<name>A0A2U9T1U6_9GAMM</name>
<proteinExistence type="predicted"/>
<dbReference type="AlphaFoldDB" id="A0A2U9T1U6"/>
<dbReference type="Pfam" id="PF05962">
    <property type="entry name" value="HutD"/>
    <property type="match status" value="1"/>
</dbReference>
<gene>
    <name evidence="1" type="ORF">C9I47_0865</name>
</gene>
<protein>
    <recommendedName>
        <fullName evidence="3">HutD family protein</fullName>
    </recommendedName>
</protein>
<evidence type="ECO:0000313" key="1">
    <source>
        <dbReference type="EMBL" id="AWV06586.1"/>
    </source>
</evidence>
<dbReference type="PANTHER" id="PTHR37943">
    <property type="entry name" value="PROTEIN VES"/>
    <property type="match status" value="1"/>
</dbReference>